<keyword evidence="1" id="KW-0812">Transmembrane</keyword>
<evidence type="ECO:0000256" key="1">
    <source>
        <dbReference type="SAM" id="Phobius"/>
    </source>
</evidence>
<proteinExistence type="predicted"/>
<accession>A0A7T4PBW5</accession>
<name>A0A7T4PBW5_9ACTN</name>
<dbReference type="Proteomes" id="UP000596130">
    <property type="component" value="Chromosome"/>
</dbReference>
<protein>
    <submittedName>
        <fullName evidence="2">Uncharacterized protein</fullName>
    </submittedName>
</protein>
<feature type="transmembrane region" description="Helical" evidence="1">
    <location>
        <begin position="50"/>
        <end position="72"/>
    </location>
</feature>
<sequence length="113" mass="11430">MILSSEDAGVWVLPVVFLLGVAAVAPVVCIVLAGRVLLRVARSAASGDAWAAFTPGTWLLAAGSAALGAGLPFSVSLLGRPAPWVHTVSFICGCFALAAVAMSGLTAVLNRRL</sequence>
<organism evidence="2 3">
    <name type="scientific">Streptomyces alfalfae</name>
    <dbReference type="NCBI Taxonomy" id="1642299"/>
    <lineage>
        <taxon>Bacteria</taxon>
        <taxon>Bacillati</taxon>
        <taxon>Actinomycetota</taxon>
        <taxon>Actinomycetes</taxon>
        <taxon>Kitasatosporales</taxon>
        <taxon>Streptomycetaceae</taxon>
        <taxon>Streptomyces</taxon>
    </lineage>
</organism>
<keyword evidence="1" id="KW-0472">Membrane</keyword>
<evidence type="ECO:0000313" key="2">
    <source>
        <dbReference type="EMBL" id="QQC87416.1"/>
    </source>
</evidence>
<dbReference type="EMBL" id="CP065959">
    <property type="protein sequence ID" value="QQC87416.1"/>
    <property type="molecule type" value="Genomic_DNA"/>
</dbReference>
<dbReference type="AlphaFoldDB" id="A0A7T4PBW5"/>
<keyword evidence="1" id="KW-1133">Transmembrane helix</keyword>
<reference evidence="2 3" key="1">
    <citation type="submission" date="2020-12" db="EMBL/GenBank/DDBJ databases">
        <title>Identification and biosynthesis of polyene macrolides produced by Streptomyces alfalfae Men-myco-93-63.</title>
        <authorList>
            <person name="Liu D."/>
            <person name="Li Y."/>
            <person name="Liu L."/>
            <person name="Han X."/>
            <person name="Shen F."/>
        </authorList>
    </citation>
    <scope>NUCLEOTIDE SEQUENCE [LARGE SCALE GENOMIC DNA]</scope>
    <source>
        <strain evidence="2 3">Men-myco-93-63</strain>
    </source>
</reference>
<feature type="transmembrane region" description="Helical" evidence="1">
    <location>
        <begin position="12"/>
        <end position="38"/>
    </location>
</feature>
<gene>
    <name evidence="2" type="ORF">I8755_02565</name>
</gene>
<evidence type="ECO:0000313" key="3">
    <source>
        <dbReference type="Proteomes" id="UP000596130"/>
    </source>
</evidence>
<feature type="transmembrane region" description="Helical" evidence="1">
    <location>
        <begin position="84"/>
        <end position="109"/>
    </location>
</feature>
<dbReference type="RefSeq" id="WP_198501617.1">
    <property type="nucleotide sequence ID" value="NZ_CP065959.1"/>
</dbReference>